<evidence type="ECO:0000313" key="7">
    <source>
        <dbReference type="EMBL" id="TDT92062.1"/>
    </source>
</evidence>
<dbReference type="OrthoDB" id="9766188at2"/>
<evidence type="ECO:0000256" key="4">
    <source>
        <dbReference type="PIRSR" id="PIRSR000390-2"/>
    </source>
</evidence>
<dbReference type="RefSeq" id="WP_066802265.1">
    <property type="nucleotide sequence ID" value="NZ_CP014206.1"/>
</dbReference>
<dbReference type="EMBL" id="SOBK01000001">
    <property type="protein sequence ID" value="TDT92062.1"/>
    <property type="molecule type" value="Genomic_DNA"/>
</dbReference>
<dbReference type="InterPro" id="IPR015424">
    <property type="entry name" value="PyrdxlP-dep_Trfase"/>
</dbReference>
<evidence type="ECO:0000256" key="5">
    <source>
        <dbReference type="RuleBase" id="RU004508"/>
    </source>
</evidence>
<dbReference type="InterPro" id="IPR015422">
    <property type="entry name" value="PyrdxlP-dep_Trfase_small"/>
</dbReference>
<dbReference type="PANTHER" id="PTHR30244:SF9">
    <property type="entry name" value="PROTEIN RV3402C"/>
    <property type="match status" value="1"/>
</dbReference>
<comment type="similarity">
    <text evidence="2 5">Belongs to the DegT/DnrJ/EryC1 family.</text>
</comment>
<protein>
    <submittedName>
        <fullName evidence="6">DegT/DnrJ/EryC1/StrS aminotransferase</fullName>
    </submittedName>
    <submittedName>
        <fullName evidence="7">dTDP-4-amino-4,6-dideoxygalactose transaminase</fullName>
    </submittedName>
</protein>
<keyword evidence="1 4" id="KW-0663">Pyridoxal phosphate</keyword>
<dbReference type="CDD" id="cd00616">
    <property type="entry name" value="AHBA_syn"/>
    <property type="match status" value="1"/>
</dbReference>
<dbReference type="GO" id="GO:0000271">
    <property type="term" value="P:polysaccharide biosynthetic process"/>
    <property type="evidence" value="ECO:0007669"/>
    <property type="project" value="TreeGrafter"/>
</dbReference>
<name>A0A126QM77_9BACT</name>
<reference evidence="7 9" key="2">
    <citation type="submission" date="2019-03" db="EMBL/GenBank/DDBJ databases">
        <title>Genomic Encyclopedia of Type Strains, Phase IV (KMG-IV): sequencing the most valuable type-strain genomes for metagenomic binning, comparative biology and taxonomic classification.</title>
        <authorList>
            <person name="Goeker M."/>
        </authorList>
    </citation>
    <scope>NUCLEOTIDE SEQUENCE [LARGE SCALE GENOMIC DNA]</scope>
    <source>
        <strain evidence="7 9">DSM 101483</strain>
    </source>
</reference>
<dbReference type="InterPro" id="IPR000653">
    <property type="entry name" value="DegT/StrS_aminotransferase"/>
</dbReference>
<evidence type="ECO:0000313" key="6">
    <source>
        <dbReference type="EMBL" id="AMK11052.1"/>
    </source>
</evidence>
<reference evidence="6 8" key="1">
    <citation type="journal article" date="2016" name="Front. Microbiol.">
        <title>Genome Sequence of the Piezophilic, Mesophilic Sulfate-Reducing Bacterium Desulfovibrio indicus J2T.</title>
        <authorList>
            <person name="Cao J."/>
            <person name="Maignien L."/>
            <person name="Shao Z."/>
            <person name="Alain K."/>
            <person name="Jebbar M."/>
        </authorList>
    </citation>
    <scope>NUCLEOTIDE SEQUENCE [LARGE SCALE GENOMIC DNA]</scope>
    <source>
        <strain evidence="6 8">J2</strain>
    </source>
</reference>
<evidence type="ECO:0000313" key="9">
    <source>
        <dbReference type="Proteomes" id="UP000295506"/>
    </source>
</evidence>
<dbReference type="KEGG" id="dej:AWY79_07965"/>
<dbReference type="PANTHER" id="PTHR30244">
    <property type="entry name" value="TRANSAMINASE"/>
    <property type="match status" value="1"/>
</dbReference>
<dbReference type="Pfam" id="PF01041">
    <property type="entry name" value="DegT_DnrJ_EryC1"/>
    <property type="match status" value="1"/>
</dbReference>
<dbReference type="GO" id="GO:0008483">
    <property type="term" value="F:transaminase activity"/>
    <property type="evidence" value="ECO:0007669"/>
    <property type="project" value="UniProtKB-KW"/>
</dbReference>
<evidence type="ECO:0000313" key="8">
    <source>
        <dbReference type="Proteomes" id="UP000055611"/>
    </source>
</evidence>
<proteinExistence type="inferred from homology"/>
<feature type="modified residue" description="N6-(pyridoxal phosphate)lysine" evidence="4">
    <location>
        <position position="204"/>
    </location>
</feature>
<evidence type="ECO:0000256" key="2">
    <source>
        <dbReference type="ARBA" id="ARBA00037999"/>
    </source>
</evidence>
<evidence type="ECO:0000256" key="1">
    <source>
        <dbReference type="ARBA" id="ARBA00022898"/>
    </source>
</evidence>
<keyword evidence="6" id="KW-0808">Transferase</keyword>
<dbReference type="EMBL" id="CP014206">
    <property type="protein sequence ID" value="AMK11052.1"/>
    <property type="molecule type" value="Genomic_DNA"/>
</dbReference>
<gene>
    <name evidence="6" type="ORF">AWY79_07965</name>
    <name evidence="7" type="ORF">EDC59_101466</name>
</gene>
<dbReference type="SUPFAM" id="SSF53383">
    <property type="entry name" value="PLP-dependent transferases"/>
    <property type="match status" value="1"/>
</dbReference>
<organism evidence="7 9">
    <name type="scientific">Pseudodesulfovibrio indicus</name>
    <dbReference type="NCBI Taxonomy" id="1716143"/>
    <lineage>
        <taxon>Bacteria</taxon>
        <taxon>Pseudomonadati</taxon>
        <taxon>Thermodesulfobacteriota</taxon>
        <taxon>Desulfovibrionia</taxon>
        <taxon>Desulfovibrionales</taxon>
        <taxon>Desulfovibrionaceae</taxon>
    </lineage>
</organism>
<dbReference type="PIRSF" id="PIRSF000390">
    <property type="entry name" value="PLP_StrS"/>
    <property type="match status" value="1"/>
</dbReference>
<accession>A0A126QM77</accession>
<dbReference type="InterPro" id="IPR015421">
    <property type="entry name" value="PyrdxlP-dep_Trfase_major"/>
</dbReference>
<sequence>MTARAKRRIDDLGRFDGEPFFDSPRHVGQLNFPEWDRFRAGMQGIFDRRFFTNHGPKVRELEERLADHLGVRHAVCMANGTLALMVAARALELTGAVAVPAFTFIATAQALSWAGLDPVFCDVDPDTHNISARTVREAMTDDVSAILGVHLWGRPCPVDELSALASERGLRLFFDAAHAVGCSLNGRMIGGFGDVEVFSMHATKVLNSAEGGFATTDDDGLADALRTVRNFHSTETFITAPLRINAKMSEAQAVMGLLSLEDLPRNCRRNAELHALYRERLCCLPGFDVVAFDEREANNHQYLIVDVDADGAGLSRNDIVLLLEGERVLARRYFTPGAHRCPPYRDDFPQYLDALPVTDRLSERLLQLPLGEGITAADVEGICALIRFFVENAAAIRPRLEGGHREAKA</sequence>
<dbReference type="AlphaFoldDB" id="A0A126QM77"/>
<feature type="active site" description="Proton acceptor" evidence="3">
    <location>
        <position position="204"/>
    </location>
</feature>
<dbReference type="Proteomes" id="UP000295506">
    <property type="component" value="Unassembled WGS sequence"/>
</dbReference>
<keyword evidence="6" id="KW-0032">Aminotransferase</keyword>
<dbReference type="Proteomes" id="UP000055611">
    <property type="component" value="Chromosome"/>
</dbReference>
<keyword evidence="8" id="KW-1185">Reference proteome</keyword>
<evidence type="ECO:0000256" key="3">
    <source>
        <dbReference type="PIRSR" id="PIRSR000390-1"/>
    </source>
</evidence>
<dbReference type="GO" id="GO:0030170">
    <property type="term" value="F:pyridoxal phosphate binding"/>
    <property type="evidence" value="ECO:0007669"/>
    <property type="project" value="TreeGrafter"/>
</dbReference>
<dbReference type="Gene3D" id="3.90.1150.10">
    <property type="entry name" value="Aspartate Aminotransferase, domain 1"/>
    <property type="match status" value="1"/>
</dbReference>
<dbReference type="Gene3D" id="3.40.640.10">
    <property type="entry name" value="Type I PLP-dependent aspartate aminotransferase-like (Major domain)"/>
    <property type="match status" value="1"/>
</dbReference>